<dbReference type="KEGG" id="coh:EAV92_23110"/>
<name>A0A3G3K417_9BACL</name>
<dbReference type="AlphaFoldDB" id="A0A3G3K417"/>
<dbReference type="EMBL" id="CP033433">
    <property type="protein sequence ID" value="AYQ75182.1"/>
    <property type="molecule type" value="Genomic_DNA"/>
</dbReference>
<gene>
    <name evidence="1" type="ORF">EAV92_23110</name>
</gene>
<evidence type="ECO:0000313" key="1">
    <source>
        <dbReference type="EMBL" id="AYQ75182.1"/>
    </source>
</evidence>
<organism evidence="1 2">
    <name type="scientific">Cohnella candidum</name>
    <dbReference type="NCBI Taxonomy" id="2674991"/>
    <lineage>
        <taxon>Bacteria</taxon>
        <taxon>Bacillati</taxon>
        <taxon>Bacillota</taxon>
        <taxon>Bacilli</taxon>
        <taxon>Bacillales</taxon>
        <taxon>Paenibacillaceae</taxon>
        <taxon>Cohnella</taxon>
    </lineage>
</organism>
<sequence>MLKKSLQAGKIELQGNSGRNFVSKQAKSNYSTFSHNYGLTYYSDGLLKYDVREEDGSIVLYLDKPPERVARKTFHCIL</sequence>
<proteinExistence type="predicted"/>
<dbReference type="Proteomes" id="UP000269097">
    <property type="component" value="Chromosome"/>
</dbReference>
<dbReference type="RefSeq" id="WP_123043262.1">
    <property type="nucleotide sequence ID" value="NZ_CP033433.1"/>
</dbReference>
<evidence type="ECO:0000313" key="2">
    <source>
        <dbReference type="Proteomes" id="UP000269097"/>
    </source>
</evidence>
<accession>A0A3G3K417</accession>
<keyword evidence="2" id="KW-1185">Reference proteome</keyword>
<protein>
    <submittedName>
        <fullName evidence="1">Uncharacterized protein</fullName>
    </submittedName>
</protein>
<reference evidence="1 2" key="1">
    <citation type="submission" date="2018-10" db="EMBL/GenBank/DDBJ databases">
        <title>Genome Sequence of Cohnella sp.</title>
        <authorList>
            <person name="Srinivasan S."/>
            <person name="Kim M.K."/>
        </authorList>
    </citation>
    <scope>NUCLEOTIDE SEQUENCE [LARGE SCALE GENOMIC DNA]</scope>
    <source>
        <strain evidence="1 2">18JY8-7</strain>
    </source>
</reference>